<evidence type="ECO:0000313" key="3">
    <source>
        <dbReference type="EMBL" id="GMI58623.1"/>
    </source>
</evidence>
<protein>
    <submittedName>
        <fullName evidence="3">Uncharacterized protein</fullName>
    </submittedName>
</protein>
<dbReference type="EMBL" id="BRYB01006479">
    <property type="protein sequence ID" value="GMI58623.1"/>
    <property type="molecule type" value="Genomic_DNA"/>
</dbReference>
<accession>A0ABQ6ND96</accession>
<gene>
    <name evidence="3" type="ORF">TeGR_g12661</name>
</gene>
<evidence type="ECO:0000256" key="1">
    <source>
        <dbReference type="SAM" id="Coils"/>
    </source>
</evidence>
<sequence>YEDYTDRSNLTVEPPSKDMMDDLFDDFERMAAVNKDVMGQIEEEVQKNVNAGAGLLHYVTSEHGEGQDSSETLKNAAQAKDNLASALTKISQALRNNKKLSAAELKELQAEMSKAYETVAKLEQDVEKHLTALGGKTKEFNTYKDLATKKIDGMKAIYDERMNDTVVEMRMKENECDELQKQLNELERAAQRESRRRDSLSPVPAAHSPKADEDSLRKIAVLEEELESMMNKLVNKEQLVTSMAAKNDELAKEVAKVAESAVGVVAKAQHDAELDALRAQLKESQAQVVTLQQRPEVAPSTPRETKAKVKTLGDKVAKLEEQVKSKDGTIATLNKTLNESNKSKGDLGALQQQHEITAKQLADAQEKVSQLQTELTSAAADSSAEAAAAGKIKQLEQKLTESSNANTSLQSTLTTTSSTLATTTTQLSDAQAAVAAEQLKSQSLAQLLDAQQKQLASSQQALSDQKEALDQLLVETSASETDQTAEKAKYLKMLNELNEKMAALTNREGALGEKEILLNTQQAELEQKGTVLNDKLTTLETLERDLTNQQEELEEKALSVEQGIKDVADKQALFAEESAKVSTVPATEMAEFTKFKDKIAEHGSLAELLTDLQKKRDDLTKLETEVQLKEGELKHRQSEFDEGSVRVSSLEEQLGVLREELGGEEADQAVKREELEARGAEIKMKMEEVERDEKRLEEMRAKILSLRGELDREEEELKADVSERESEREGRAVDAEGEKLQEVVATLEASVRMADETIEGLQKELDEARRETEEALAAPAPGGGDKSRPTTTKDALRNQVADYETQLQSVLDLRTQLEADVEAMEEREAALEKKRLEVEAWSEKELERIRLLGEAAKEKGKGGGEVGGVTIDWYSTPGEKSPEQYECFLNMISNWVAGQRAASYSGKQAGHVQEAGDGRTASVVLTSETLSPLHAIFELHKNQLEPSLRRKFQHIITSALGFNGIITPSSTRADLAALLDQSLTRAKAHKSLGEEIEVMIVESEKQIGNQAKKSGDGVVLNWSTLRKMLSMYADKLEKLGEMGGYQAGMEDLTMEVSKLVDGFAAASQSVLGAEKLDQLDIVGLRQKCESLGQTISASAMHYSTLLTKSQSINELVSILSTEYERVNARNAGNSMEASFAVQFSDAFVAPDEAADPEEIARLQRTIDDMQFELENLKSGQ</sequence>
<feature type="coiled-coil region" evidence="1">
    <location>
        <begin position="448"/>
        <end position="559"/>
    </location>
</feature>
<keyword evidence="4" id="KW-1185">Reference proteome</keyword>
<feature type="compositionally biased region" description="Basic and acidic residues" evidence="2">
    <location>
        <begin position="303"/>
        <end position="312"/>
    </location>
</feature>
<feature type="non-terminal residue" evidence="3">
    <location>
        <position position="1"/>
    </location>
</feature>
<dbReference type="Gene3D" id="1.10.287.1490">
    <property type="match status" value="1"/>
</dbReference>
<organism evidence="3 4">
    <name type="scientific">Tetraparma gracilis</name>
    <dbReference type="NCBI Taxonomy" id="2962635"/>
    <lineage>
        <taxon>Eukaryota</taxon>
        <taxon>Sar</taxon>
        <taxon>Stramenopiles</taxon>
        <taxon>Ochrophyta</taxon>
        <taxon>Bolidophyceae</taxon>
        <taxon>Parmales</taxon>
        <taxon>Triparmaceae</taxon>
        <taxon>Tetraparma</taxon>
    </lineage>
</organism>
<evidence type="ECO:0000313" key="4">
    <source>
        <dbReference type="Proteomes" id="UP001165060"/>
    </source>
</evidence>
<feature type="region of interest" description="Disordered" evidence="2">
    <location>
        <begin position="765"/>
        <end position="791"/>
    </location>
</feature>
<feature type="compositionally biased region" description="Basic and acidic residues" evidence="2">
    <location>
        <begin position="188"/>
        <end position="199"/>
    </location>
</feature>
<keyword evidence="1" id="KW-0175">Coiled coil</keyword>
<dbReference type="Proteomes" id="UP001165060">
    <property type="component" value="Unassembled WGS sequence"/>
</dbReference>
<evidence type="ECO:0000256" key="2">
    <source>
        <dbReference type="SAM" id="MobiDB-lite"/>
    </source>
</evidence>
<dbReference type="PANTHER" id="PTHR23159">
    <property type="entry name" value="CENTROSOMAL PROTEIN 2"/>
    <property type="match status" value="1"/>
</dbReference>
<dbReference type="PANTHER" id="PTHR23159:SF31">
    <property type="entry name" value="CENTROSOME-ASSOCIATED PROTEIN CEP250 ISOFORM X1"/>
    <property type="match status" value="1"/>
</dbReference>
<feature type="region of interest" description="Disordered" evidence="2">
    <location>
        <begin position="292"/>
        <end position="312"/>
    </location>
</feature>
<feature type="region of interest" description="Disordered" evidence="2">
    <location>
        <begin position="711"/>
        <end position="736"/>
    </location>
</feature>
<feature type="region of interest" description="Disordered" evidence="2">
    <location>
        <begin position="188"/>
        <end position="216"/>
    </location>
</feature>
<feature type="compositionally biased region" description="Basic and acidic residues" evidence="2">
    <location>
        <begin position="718"/>
        <end position="736"/>
    </location>
</feature>
<feature type="coiled-coil region" evidence="1">
    <location>
        <begin position="76"/>
        <end position="125"/>
    </location>
</feature>
<proteinExistence type="predicted"/>
<name>A0ABQ6ND96_9STRA</name>
<comment type="caution">
    <text evidence="3">The sequence shown here is derived from an EMBL/GenBank/DDBJ whole genome shotgun (WGS) entry which is preliminary data.</text>
</comment>
<reference evidence="3 4" key="1">
    <citation type="journal article" date="2023" name="Commun. Biol.">
        <title>Genome analysis of Parmales, the sister group of diatoms, reveals the evolutionary specialization of diatoms from phago-mixotrophs to photoautotrophs.</title>
        <authorList>
            <person name="Ban H."/>
            <person name="Sato S."/>
            <person name="Yoshikawa S."/>
            <person name="Yamada K."/>
            <person name="Nakamura Y."/>
            <person name="Ichinomiya M."/>
            <person name="Sato N."/>
            <person name="Blanc-Mathieu R."/>
            <person name="Endo H."/>
            <person name="Kuwata A."/>
            <person name="Ogata H."/>
        </authorList>
    </citation>
    <scope>NUCLEOTIDE SEQUENCE [LARGE SCALE GENOMIC DNA]</scope>
</reference>